<gene>
    <name evidence="1" type="ORF">BCR35DRAFT_187804</name>
</gene>
<dbReference type="Proteomes" id="UP000193467">
    <property type="component" value="Unassembled WGS sequence"/>
</dbReference>
<reference evidence="1 2" key="1">
    <citation type="submission" date="2016-07" db="EMBL/GenBank/DDBJ databases">
        <title>Pervasive Adenine N6-methylation of Active Genes in Fungi.</title>
        <authorList>
            <consortium name="DOE Joint Genome Institute"/>
            <person name="Mondo S.J."/>
            <person name="Dannebaum R.O."/>
            <person name="Kuo R.C."/>
            <person name="Labutti K."/>
            <person name="Haridas S."/>
            <person name="Kuo A."/>
            <person name="Salamov A."/>
            <person name="Ahrendt S.R."/>
            <person name="Lipzen A."/>
            <person name="Sullivan W."/>
            <person name="Andreopoulos W.B."/>
            <person name="Clum A."/>
            <person name="Lindquist E."/>
            <person name="Daum C."/>
            <person name="Ramamoorthy G.K."/>
            <person name="Gryganskyi A."/>
            <person name="Culley D."/>
            <person name="Magnuson J.K."/>
            <person name="James T.Y."/>
            <person name="O'Malley M.A."/>
            <person name="Stajich J.E."/>
            <person name="Spatafora J.W."/>
            <person name="Visel A."/>
            <person name="Grigoriev I.V."/>
        </authorList>
    </citation>
    <scope>NUCLEOTIDE SEQUENCE [LARGE SCALE GENOMIC DNA]</scope>
    <source>
        <strain evidence="1 2">62-1032</strain>
    </source>
</reference>
<comment type="caution">
    <text evidence="1">The sequence shown here is derived from an EMBL/GenBank/DDBJ whole genome shotgun (WGS) entry which is preliminary data.</text>
</comment>
<dbReference type="InParanoid" id="A0A1Y2DWM2"/>
<sequence>MITQEEADAAFAGASLETLDPTPTPRLYTWQVKHMLHSSQEIAHCWIVGGISTPLFGPATLVARDEAHNVLDRAQRVLHTLGTRGEFEYAFNNLQEDHEFLNQFVRDTIDHDHDMAMFDFTHEYGNVRGTPVPPFIQLMHDETAGNQMHSYCQNIYNRSLRASATTKSVNGQLHCGLRDWFFLNAWQRGQVLLAAKNYFEWIREQAQHHRRPSTHHGQPGAGSAHNPIHLASLSRRQARRSGVSQAALRAQWQ</sequence>
<evidence type="ECO:0000313" key="1">
    <source>
        <dbReference type="EMBL" id="ORY63671.1"/>
    </source>
</evidence>
<organism evidence="1 2">
    <name type="scientific">Leucosporidium creatinivorum</name>
    <dbReference type="NCBI Taxonomy" id="106004"/>
    <lineage>
        <taxon>Eukaryota</taxon>
        <taxon>Fungi</taxon>
        <taxon>Dikarya</taxon>
        <taxon>Basidiomycota</taxon>
        <taxon>Pucciniomycotina</taxon>
        <taxon>Microbotryomycetes</taxon>
        <taxon>Leucosporidiales</taxon>
        <taxon>Leucosporidium</taxon>
    </lineage>
</organism>
<keyword evidence="2" id="KW-1185">Reference proteome</keyword>
<dbReference type="EMBL" id="MCGR01000068">
    <property type="protein sequence ID" value="ORY63671.1"/>
    <property type="molecule type" value="Genomic_DNA"/>
</dbReference>
<evidence type="ECO:0000313" key="2">
    <source>
        <dbReference type="Proteomes" id="UP000193467"/>
    </source>
</evidence>
<dbReference type="AlphaFoldDB" id="A0A1Y2DWM2"/>
<protein>
    <submittedName>
        <fullName evidence="1">Uncharacterized protein</fullName>
    </submittedName>
</protein>
<name>A0A1Y2DWM2_9BASI</name>
<proteinExistence type="predicted"/>
<accession>A0A1Y2DWM2</accession>